<protein>
    <submittedName>
        <fullName evidence="2">AAA family ATPase</fullName>
    </submittedName>
</protein>
<dbReference type="InterPro" id="IPR027417">
    <property type="entry name" value="P-loop_NTPase"/>
</dbReference>
<dbReference type="GO" id="GO:0016887">
    <property type="term" value="F:ATP hydrolysis activity"/>
    <property type="evidence" value="ECO:0007669"/>
    <property type="project" value="InterPro"/>
</dbReference>
<comment type="caution">
    <text evidence="2">The sequence shown here is derived from an EMBL/GenBank/DDBJ whole genome shotgun (WGS) entry which is preliminary data.</text>
</comment>
<evidence type="ECO:0000313" key="2">
    <source>
        <dbReference type="EMBL" id="MCT7359581.1"/>
    </source>
</evidence>
<evidence type="ECO:0000313" key="3">
    <source>
        <dbReference type="Proteomes" id="UP001147830"/>
    </source>
</evidence>
<sequence length="779" mass="89989">MIGMYRLERIFFYNFKLFSGDFSIRFGSNDLIVFDGPNGYGKTSVYDAVELAITGNIRRFTSTESQQNPDDVVVAHNNDMNCYVRLELKNSEGSITVERCLKDKISNSDKKIINFRNLWDIYLIDGDDRRQISQLDLNDLLKNPNVCRDFTLFHYVEQEDTAHFLKGRSEKDRANALSVLFGDTVEMQEKVSKVLEFEKRLGDVVRDKDRERKILENRGNLNVSEEYQGAEAPFIPLLKREGSSFEWDKQTILNFSVEKRDSFLLELKKISALVENREFFLKYRVHSRATLQREVLMNFLAYSKHMDRLEEFKEGARQMRLVSSIASLLGGKLDSLLESPFLLECFDLVGYKNGEEFVAGLRDIVDGKKYNDDSSKVVSDLLSFRTHLQAHLDNNDGEKECLLCGSSFESHTHMMEAIKNKELALRSVLSVDEKRLDGLLSEFLSNTLPLFSRLVELFLERKAVPSADYISALESAKSVEDRIERLKLWLDKQDVTYSDLLLPYREESISFDELEENLLLLNKRIMSKVEAFPDGYEELESEMDFESVFGIYFDSKVELLNAVESTDIEEKQKYIQKLFFQSISNDIKAYETLISDLSKLNAKKDAIASLRTKLKKSISRYQKLLIKDVELPFYIYSGKVLQAHQSGIGNGIFIKDKTGGDELKNIRFVSNWKSDHDVINTMSSGQIAAVVITLYLALNKVYAKGLAVLLIDDPVQTMDEINMISLVELLRNEFSDRQIILSTHEDHVSKYFLYKFLKYRKSVRQIKLMERKEFQLSND</sequence>
<dbReference type="RefSeq" id="WP_260976447.1">
    <property type="nucleotide sequence ID" value="NZ_JAOANI010000019.1"/>
</dbReference>
<dbReference type="PANTHER" id="PTHR32182">
    <property type="entry name" value="DNA REPLICATION AND REPAIR PROTEIN RECF"/>
    <property type="match status" value="1"/>
</dbReference>
<gene>
    <name evidence="2" type="ORF">NYR02_11145</name>
</gene>
<dbReference type="Gene3D" id="3.40.50.300">
    <property type="entry name" value="P-loop containing nucleotide triphosphate hydrolases"/>
    <property type="match status" value="2"/>
</dbReference>
<organism evidence="2 3">
    <name type="scientific">Thalassolituus pacificus</name>
    <dbReference type="NCBI Taxonomy" id="2975440"/>
    <lineage>
        <taxon>Bacteria</taxon>
        <taxon>Pseudomonadati</taxon>
        <taxon>Pseudomonadota</taxon>
        <taxon>Gammaproteobacteria</taxon>
        <taxon>Oceanospirillales</taxon>
        <taxon>Oceanospirillaceae</taxon>
        <taxon>Thalassolituus</taxon>
    </lineage>
</organism>
<dbReference type="GO" id="GO:0000731">
    <property type="term" value="P:DNA synthesis involved in DNA repair"/>
    <property type="evidence" value="ECO:0007669"/>
    <property type="project" value="TreeGrafter"/>
</dbReference>
<proteinExistence type="predicted"/>
<dbReference type="Proteomes" id="UP001147830">
    <property type="component" value="Unassembled WGS sequence"/>
</dbReference>
<evidence type="ECO:0000259" key="1">
    <source>
        <dbReference type="Pfam" id="PF13476"/>
    </source>
</evidence>
<dbReference type="AlphaFoldDB" id="A0A9X3AHX3"/>
<dbReference type="EMBL" id="JAOANI010000019">
    <property type="protein sequence ID" value="MCT7359581.1"/>
    <property type="molecule type" value="Genomic_DNA"/>
</dbReference>
<dbReference type="Pfam" id="PF13476">
    <property type="entry name" value="AAA_23"/>
    <property type="match status" value="1"/>
</dbReference>
<reference evidence="2" key="1">
    <citation type="journal article" date="2022" name="Front. Microbiol.">
        <title>Genome-based taxonomic rearrangement of Oceanobacter-related bacteria including the description of Thalassolituus hydrocarbonoclasticus sp. nov. and Thalassolituus pacificus sp. nov. and emended description of the genus Thalassolituus.</title>
        <authorList>
            <person name="Dong C."/>
            <person name="Wei L."/>
            <person name="Wang J."/>
            <person name="Lai Q."/>
            <person name="Huang Z."/>
            <person name="Shao Z."/>
        </authorList>
    </citation>
    <scope>NUCLEOTIDE SEQUENCE</scope>
    <source>
        <strain evidence="2">59MF3M-4</strain>
    </source>
</reference>
<dbReference type="PANTHER" id="PTHR32182:SF0">
    <property type="entry name" value="DNA REPLICATION AND REPAIR PROTEIN RECF"/>
    <property type="match status" value="1"/>
</dbReference>
<name>A0A9X3AHX3_9GAMM</name>
<accession>A0A9X3AHX3</accession>
<keyword evidence="3" id="KW-1185">Reference proteome</keyword>
<dbReference type="SUPFAM" id="SSF52540">
    <property type="entry name" value="P-loop containing nucleoside triphosphate hydrolases"/>
    <property type="match status" value="1"/>
</dbReference>
<dbReference type="GO" id="GO:0006302">
    <property type="term" value="P:double-strand break repair"/>
    <property type="evidence" value="ECO:0007669"/>
    <property type="project" value="InterPro"/>
</dbReference>
<feature type="domain" description="Rad50/SbcC-type AAA" evidence="1">
    <location>
        <begin position="14"/>
        <end position="205"/>
    </location>
</feature>
<reference evidence="2" key="2">
    <citation type="submission" date="2022-08" db="EMBL/GenBank/DDBJ databases">
        <authorList>
            <person name="Dong C."/>
        </authorList>
    </citation>
    <scope>NUCLEOTIDE SEQUENCE</scope>
    <source>
        <strain evidence="2">59MF3M-4</strain>
    </source>
</reference>
<dbReference type="InterPro" id="IPR038729">
    <property type="entry name" value="Rad50/SbcC_AAA"/>
</dbReference>